<evidence type="ECO:0000313" key="2">
    <source>
        <dbReference type="EMBL" id="CAB3751098.1"/>
    </source>
</evidence>
<keyword evidence="1" id="KW-0812">Transmembrane</keyword>
<feature type="transmembrane region" description="Helical" evidence="1">
    <location>
        <begin position="92"/>
        <end position="111"/>
    </location>
</feature>
<evidence type="ECO:0000313" key="3">
    <source>
        <dbReference type="Proteomes" id="UP000494329"/>
    </source>
</evidence>
<gene>
    <name evidence="2" type="ORF">LMG29739_01224</name>
</gene>
<name>A0A6J5DA03_9BURK</name>
<dbReference type="AlphaFoldDB" id="A0A6J5DA03"/>
<sequence length="239" mass="25687">MSTPAETSLLALLRHVAGLSAIAGYVEAIGFSDFSGIYPGIMTGNTVQFGLTFAKAQWALFGTIGLTVGLFFIGGILASLVRWHLRRPPLELLLMAALLIVAGFVRLLHPAQPMLELPLLVFSMAMQGETISRFGGVSLQTIVVTSNLLKFSDALVGRYLIPSARHAPRTGQSQSATQRPELKEVLMPGFAWLSYGIGAAAGAVLIHRFWFPLAVPAVLLALMVCDLMATRPHTADAFR</sequence>
<dbReference type="RefSeq" id="WP_175109912.1">
    <property type="nucleotide sequence ID" value="NZ_CADIKF010000006.1"/>
</dbReference>
<dbReference type="PANTHER" id="PTHR37314">
    <property type="entry name" value="SLR0142 PROTEIN"/>
    <property type="match status" value="1"/>
</dbReference>
<keyword evidence="3" id="KW-1185">Reference proteome</keyword>
<dbReference type="PANTHER" id="PTHR37314:SF4">
    <property type="entry name" value="UPF0700 TRANSMEMBRANE PROTEIN YOAK"/>
    <property type="match status" value="1"/>
</dbReference>
<feature type="transmembrane region" description="Helical" evidence="1">
    <location>
        <begin position="209"/>
        <end position="229"/>
    </location>
</feature>
<feature type="transmembrane region" description="Helical" evidence="1">
    <location>
        <begin position="58"/>
        <end position="80"/>
    </location>
</feature>
<dbReference type="Pfam" id="PF06912">
    <property type="entry name" value="DUF1275"/>
    <property type="match status" value="1"/>
</dbReference>
<dbReference type="Proteomes" id="UP000494329">
    <property type="component" value="Unassembled WGS sequence"/>
</dbReference>
<dbReference type="EMBL" id="CADIKF010000006">
    <property type="protein sequence ID" value="CAB3751098.1"/>
    <property type="molecule type" value="Genomic_DNA"/>
</dbReference>
<dbReference type="InterPro" id="IPR010699">
    <property type="entry name" value="DUF1275"/>
</dbReference>
<evidence type="ECO:0008006" key="4">
    <source>
        <dbReference type="Google" id="ProtNLM"/>
    </source>
</evidence>
<evidence type="ECO:0000256" key="1">
    <source>
        <dbReference type="SAM" id="Phobius"/>
    </source>
</evidence>
<proteinExistence type="predicted"/>
<protein>
    <recommendedName>
        <fullName evidence="4">DUF1275 domain-containing protein</fullName>
    </recommendedName>
</protein>
<accession>A0A6J5DA03</accession>
<keyword evidence="1" id="KW-0472">Membrane</keyword>
<feature type="transmembrane region" description="Helical" evidence="1">
    <location>
        <begin position="185"/>
        <end position="203"/>
    </location>
</feature>
<reference evidence="2 3" key="1">
    <citation type="submission" date="2020-04" db="EMBL/GenBank/DDBJ databases">
        <authorList>
            <person name="De Canck E."/>
        </authorList>
    </citation>
    <scope>NUCLEOTIDE SEQUENCE [LARGE SCALE GENOMIC DNA]</scope>
    <source>
        <strain evidence="2 3">LMG 29739</strain>
    </source>
</reference>
<organism evidence="2 3">
    <name type="scientific">Paraburkholderia solisilvae</name>
    <dbReference type="NCBI Taxonomy" id="624376"/>
    <lineage>
        <taxon>Bacteria</taxon>
        <taxon>Pseudomonadati</taxon>
        <taxon>Pseudomonadota</taxon>
        <taxon>Betaproteobacteria</taxon>
        <taxon>Burkholderiales</taxon>
        <taxon>Burkholderiaceae</taxon>
        <taxon>Paraburkholderia</taxon>
    </lineage>
</organism>
<keyword evidence="1" id="KW-1133">Transmembrane helix</keyword>